<reference evidence="2 3" key="1">
    <citation type="submission" date="2018-01" db="EMBL/GenBank/DDBJ databases">
        <title>The complete genome sequence of Chromatium okenii LaCa, a purple sulfur bacterium with a turbulent life.</title>
        <authorList>
            <person name="Luedin S.M."/>
            <person name="Liechti N."/>
            <person name="Storelli N."/>
            <person name="Danza F."/>
            <person name="Wittwer M."/>
            <person name="Pothier J.F."/>
            <person name="Tonolla M.A."/>
        </authorList>
    </citation>
    <scope>NUCLEOTIDE SEQUENCE [LARGE SCALE GENOMIC DNA]</scope>
    <source>
        <strain evidence="2 3">LaCa</strain>
    </source>
</reference>
<evidence type="ECO:0000313" key="3">
    <source>
        <dbReference type="Proteomes" id="UP000239936"/>
    </source>
</evidence>
<dbReference type="RefSeq" id="WP_105075027.1">
    <property type="nucleotide sequence ID" value="NZ_JAFLKP010000452.1"/>
</dbReference>
<sequence length="90" mass="10360">MSFHLPPVDPNALRQFADGAKAHRTQQEPAPWSPFAPDDLPRYSISIRLNEYQLTMLRFIAEQNDVSQQKVLNRIVIPELVKQAEELFEG</sequence>
<protein>
    <submittedName>
        <fullName evidence="2">Uncharacterized protein</fullName>
    </submittedName>
</protein>
<evidence type="ECO:0000313" key="2">
    <source>
        <dbReference type="EMBL" id="PQJ94754.1"/>
    </source>
</evidence>
<evidence type="ECO:0000256" key="1">
    <source>
        <dbReference type="SAM" id="MobiDB-lite"/>
    </source>
</evidence>
<dbReference type="EMBL" id="PPGH01000042">
    <property type="protein sequence ID" value="PQJ94754.1"/>
    <property type="molecule type" value="Genomic_DNA"/>
</dbReference>
<keyword evidence="3" id="KW-1185">Reference proteome</keyword>
<comment type="caution">
    <text evidence="2">The sequence shown here is derived from an EMBL/GenBank/DDBJ whole genome shotgun (WGS) entry which is preliminary data.</text>
</comment>
<dbReference type="Proteomes" id="UP000239936">
    <property type="component" value="Unassembled WGS sequence"/>
</dbReference>
<dbReference type="AlphaFoldDB" id="A0A2S7XLZ1"/>
<feature type="region of interest" description="Disordered" evidence="1">
    <location>
        <begin position="18"/>
        <end position="38"/>
    </location>
</feature>
<gene>
    <name evidence="2" type="ORF">CXB77_18450</name>
</gene>
<dbReference type="OrthoDB" id="5775587at2"/>
<proteinExistence type="predicted"/>
<name>A0A2S7XLZ1_9GAMM</name>
<organism evidence="2 3">
    <name type="scientific">Chromatium okenii</name>
    <dbReference type="NCBI Taxonomy" id="61644"/>
    <lineage>
        <taxon>Bacteria</taxon>
        <taxon>Pseudomonadati</taxon>
        <taxon>Pseudomonadota</taxon>
        <taxon>Gammaproteobacteria</taxon>
        <taxon>Chromatiales</taxon>
        <taxon>Chromatiaceae</taxon>
        <taxon>Chromatium</taxon>
    </lineage>
</organism>
<accession>A0A2S7XLZ1</accession>